<evidence type="ECO:0000256" key="1">
    <source>
        <dbReference type="SAM" id="Coils"/>
    </source>
</evidence>
<sequence>MTCTDHQGEDAPTGLEILQIAMPENKTASSSPPGDDQTKKGVQVSKPWPRSGREAKNPAAAQAVEGLSHGPGPGGAPGRFLQVKGKHLGTGAGELRLEPAGGLTCMSMELQVKEKHLGADNATSQALVPFGAPKQAVEICHEDKMTNTEGVNEGIYFSYPSRRHSCSLVNIPSPCVNKMISHIEDVESKIEGHLKQFETSLEEWRRATPEDLEKDRKVAKPGKEVKPKEERDEKCPELKQEMETLLSEAIFLIKSLETDRAEAEEALKRQQSRKKKINKKIDYWSIWRLQEMPMAVQKEHETYLRDILELRWHIENKSYKIKHLEEQKAAWEEANGKVQADIDYMNEHSALLNSKLMQEIQNLRKYSKRKSQVMELYRQVHGELQDAIEDCEKLKLKIIQNREEMERDIENDVKNMEAYKNQMDQLTVIFDHYKNLIQNVNESIEKNEEAMIVTLKEAQSSSDELSALRNMLEDLKRIYDQLVWRKKNYESEYAEMLQSFRSSKKAWDDELADVAKDFSDISVVYNKLTEENKKLEMDIEITSDSIRESVRKKSEFESDIQGLMIMKFKNEEYLRGLYKDAYQIGAVFHLTRYKTEELQEKIAEVRRKFQKKLLSLQEEEQLEREELLRRIAIYSLTLAEIEEPLLQMEENAEQIRTIHIEHFNRLGDIIAKREDIKTNVERTKEKLQMKGKKTQEALIETEAKHSIIFGEIEAAKNKTAFYQDKIATLNKEIEEREKAKIILNELLDILREKYASVTFKKKHIQAIYDHLIHEKVACEERLDEEEQIHRNLVAMRQTTLADLKPCSRCHLSHALTVPAPLALADSAERLGPVPSGVQAAAAAAIAPQEQWEVEKPSGVIWSSNHCSHPLMAPSNRYRCQVLAAGVSGAIVSSGCEQRQRQQQLRALGGTVACESKEFLVTTRGSP</sequence>
<evidence type="ECO:0000313" key="4">
    <source>
        <dbReference type="Proteomes" id="UP000052978"/>
    </source>
</evidence>
<evidence type="ECO:0000313" key="3">
    <source>
        <dbReference type="EMBL" id="EPQ15045.1"/>
    </source>
</evidence>
<reference evidence="3 4" key="1">
    <citation type="journal article" date="2013" name="Nat. Commun.">
        <title>Genome analysis reveals insights into physiology and longevity of the Brandt's bat Myotis brandtii.</title>
        <authorList>
            <person name="Seim I."/>
            <person name="Fang X."/>
            <person name="Xiong Z."/>
            <person name="Lobanov A.V."/>
            <person name="Huang Z."/>
            <person name="Ma S."/>
            <person name="Feng Y."/>
            <person name="Turanov A.A."/>
            <person name="Zhu Y."/>
            <person name="Lenz T.L."/>
            <person name="Gerashchenko M.V."/>
            <person name="Fan D."/>
            <person name="Hee Yim S."/>
            <person name="Yao X."/>
            <person name="Jordan D."/>
            <person name="Xiong Y."/>
            <person name="Ma Y."/>
            <person name="Lyapunov A.N."/>
            <person name="Chen G."/>
            <person name="Kulakova O.I."/>
            <person name="Sun Y."/>
            <person name="Lee S.G."/>
            <person name="Bronson R.T."/>
            <person name="Moskalev A.A."/>
            <person name="Sunyaev S.R."/>
            <person name="Zhang G."/>
            <person name="Krogh A."/>
            <person name="Wang J."/>
            <person name="Gladyshev V.N."/>
        </authorList>
    </citation>
    <scope>NUCLEOTIDE SEQUENCE [LARGE SCALE GENOMIC DNA]</scope>
</reference>
<feature type="coiled-coil region" evidence="1">
    <location>
        <begin position="314"/>
        <end position="341"/>
    </location>
</feature>
<feature type="coiled-coil region" evidence="1">
    <location>
        <begin position="458"/>
        <end position="492"/>
    </location>
</feature>
<proteinExistence type="predicted"/>
<name>S7NF14_MYOBR</name>
<evidence type="ECO:0000256" key="2">
    <source>
        <dbReference type="SAM" id="MobiDB-lite"/>
    </source>
</evidence>
<keyword evidence="1" id="KW-0175">Coiled coil</keyword>
<feature type="region of interest" description="Disordered" evidence="2">
    <location>
        <begin position="1"/>
        <end position="82"/>
    </location>
</feature>
<gene>
    <name evidence="3" type="ORF">D623_10003058</name>
</gene>
<feature type="coiled-coil region" evidence="1">
    <location>
        <begin position="377"/>
        <end position="422"/>
    </location>
</feature>
<keyword evidence="4" id="KW-1185">Reference proteome</keyword>
<accession>S7NF14</accession>
<dbReference type="eggNOG" id="ENOG502R7DC">
    <property type="taxonomic scope" value="Eukaryota"/>
</dbReference>
<organism evidence="3 4">
    <name type="scientific">Myotis brandtii</name>
    <name type="common">Brandt's bat</name>
    <dbReference type="NCBI Taxonomy" id="109478"/>
    <lineage>
        <taxon>Eukaryota</taxon>
        <taxon>Metazoa</taxon>
        <taxon>Chordata</taxon>
        <taxon>Craniata</taxon>
        <taxon>Vertebrata</taxon>
        <taxon>Euteleostomi</taxon>
        <taxon>Mammalia</taxon>
        <taxon>Eutheria</taxon>
        <taxon>Laurasiatheria</taxon>
        <taxon>Chiroptera</taxon>
        <taxon>Yangochiroptera</taxon>
        <taxon>Vespertilionidae</taxon>
        <taxon>Myotis</taxon>
    </lineage>
</organism>
<dbReference type="EMBL" id="KE164090">
    <property type="protein sequence ID" value="EPQ15045.1"/>
    <property type="molecule type" value="Genomic_DNA"/>
</dbReference>
<feature type="region of interest" description="Disordered" evidence="2">
    <location>
        <begin position="208"/>
        <end position="234"/>
    </location>
</feature>
<dbReference type="PANTHER" id="PTHR35088:SF1">
    <property type="entry name" value="COILED-COIL DOMAIN-CONTAINING PROTEIN 178"/>
    <property type="match status" value="1"/>
</dbReference>
<protein>
    <recommendedName>
        <fullName evidence="5">Coiled-coil domain-containing protein 178</fullName>
    </recommendedName>
</protein>
<dbReference type="PANTHER" id="PTHR35088">
    <property type="entry name" value="COILED-COIL DOMAIN-CONTAINING PROTEIN 178"/>
    <property type="match status" value="1"/>
</dbReference>
<evidence type="ECO:0008006" key="5">
    <source>
        <dbReference type="Google" id="ProtNLM"/>
    </source>
</evidence>
<dbReference type="InterPro" id="IPR038826">
    <property type="entry name" value="CCDC178"/>
</dbReference>
<dbReference type="AlphaFoldDB" id="S7NF14"/>
<dbReference type="Proteomes" id="UP000052978">
    <property type="component" value="Unassembled WGS sequence"/>
</dbReference>